<dbReference type="PANTHER" id="PTHR23201:SF92">
    <property type="entry name" value="GIBBERELLIN-REGULATED PROTEIN 12"/>
    <property type="match status" value="1"/>
</dbReference>
<evidence type="ECO:0000313" key="2">
    <source>
        <dbReference type="EMBL" id="CAI0402794.1"/>
    </source>
</evidence>
<dbReference type="Pfam" id="PF02704">
    <property type="entry name" value="GASA"/>
    <property type="match status" value="1"/>
</dbReference>
<comment type="similarity">
    <text evidence="1">Belongs to the GASA family.</text>
</comment>
<protein>
    <recommendedName>
        <fullName evidence="4">Gibberellin regulated protein</fullName>
    </recommendedName>
</protein>
<dbReference type="PANTHER" id="PTHR23201">
    <property type="entry name" value="EXTENSIN, PROLINE-RICH PROTEIN"/>
    <property type="match status" value="1"/>
</dbReference>
<dbReference type="Proteomes" id="UP001154282">
    <property type="component" value="Unassembled WGS sequence"/>
</dbReference>
<keyword evidence="3" id="KW-1185">Reference proteome</keyword>
<accession>A0AAV0J1P7</accession>
<comment type="caution">
    <text evidence="2">The sequence shown here is derived from an EMBL/GenBank/DDBJ whole genome shotgun (WGS) entry which is preliminary data.</text>
</comment>
<evidence type="ECO:0008006" key="4">
    <source>
        <dbReference type="Google" id="ProtNLM"/>
    </source>
</evidence>
<proteinExistence type="inferred from homology"/>
<dbReference type="AlphaFoldDB" id="A0AAV0J1P7"/>
<organism evidence="2 3">
    <name type="scientific">Linum tenue</name>
    <dbReference type="NCBI Taxonomy" id="586396"/>
    <lineage>
        <taxon>Eukaryota</taxon>
        <taxon>Viridiplantae</taxon>
        <taxon>Streptophyta</taxon>
        <taxon>Embryophyta</taxon>
        <taxon>Tracheophyta</taxon>
        <taxon>Spermatophyta</taxon>
        <taxon>Magnoliopsida</taxon>
        <taxon>eudicotyledons</taxon>
        <taxon>Gunneridae</taxon>
        <taxon>Pentapetalae</taxon>
        <taxon>rosids</taxon>
        <taxon>fabids</taxon>
        <taxon>Malpighiales</taxon>
        <taxon>Linaceae</taxon>
        <taxon>Linum</taxon>
    </lineage>
</organism>
<name>A0AAV0J1P7_9ROSI</name>
<reference evidence="2" key="1">
    <citation type="submission" date="2022-08" db="EMBL/GenBank/DDBJ databases">
        <authorList>
            <person name="Gutierrez-Valencia J."/>
        </authorList>
    </citation>
    <scope>NUCLEOTIDE SEQUENCE</scope>
</reference>
<sequence length="72" mass="8135">MQAGGEGSLIANQCARACDFKCLTTSHKKLCLFFCNMCCRKYLCNPLGTFGNKEECPCFNNWKTLKDDPKFP</sequence>
<evidence type="ECO:0000313" key="3">
    <source>
        <dbReference type="Proteomes" id="UP001154282"/>
    </source>
</evidence>
<dbReference type="EMBL" id="CAMGYJ010000004">
    <property type="protein sequence ID" value="CAI0402794.1"/>
    <property type="molecule type" value="Genomic_DNA"/>
</dbReference>
<gene>
    <name evidence="2" type="ORF">LITE_LOCUS11775</name>
</gene>
<evidence type="ECO:0000256" key="1">
    <source>
        <dbReference type="ARBA" id="ARBA00010582"/>
    </source>
</evidence>
<dbReference type="InterPro" id="IPR003854">
    <property type="entry name" value="GASA"/>
</dbReference>